<feature type="domain" description="SH3" evidence="16">
    <location>
        <begin position="971"/>
        <end position="1030"/>
    </location>
</feature>
<evidence type="ECO:0000256" key="7">
    <source>
        <dbReference type="ARBA" id="ARBA00022553"/>
    </source>
</evidence>
<evidence type="ECO:0000256" key="13">
    <source>
        <dbReference type="ARBA" id="ARBA00023212"/>
    </source>
</evidence>
<dbReference type="FunFam" id="1.20.58.60:FF:000007">
    <property type="entry name" value="Spectrin alpha chain non-erythrocytic 1"/>
    <property type="match status" value="2"/>
</dbReference>
<keyword evidence="7" id="KW-0597">Phosphoprotein</keyword>
<keyword evidence="9" id="KW-0677">Repeat</keyword>
<dbReference type="FunFam" id="1.20.58.60:FF:000035">
    <property type="entry name" value="Spectrin alpha chain, non-erythrocytic 1"/>
    <property type="match status" value="1"/>
</dbReference>
<feature type="coiled-coil region" evidence="15">
    <location>
        <begin position="1665"/>
        <end position="1692"/>
    </location>
</feature>
<evidence type="ECO:0000256" key="11">
    <source>
        <dbReference type="ARBA" id="ARBA00022860"/>
    </source>
</evidence>
<dbReference type="GO" id="GO:0042062">
    <property type="term" value="P:long-term strengthening of neuromuscular junction"/>
    <property type="evidence" value="ECO:0007669"/>
    <property type="project" value="UniProtKB-ARBA"/>
</dbReference>
<dbReference type="GO" id="GO:0016199">
    <property type="term" value="P:axon midline choice point recognition"/>
    <property type="evidence" value="ECO:0007669"/>
    <property type="project" value="UniProtKB-ARBA"/>
</dbReference>
<feature type="domain" description="EF-hand" evidence="17">
    <location>
        <begin position="2340"/>
        <end position="2375"/>
    </location>
</feature>
<reference evidence="19 20" key="1">
    <citation type="submission" date="2025-04" db="UniProtKB">
        <authorList>
            <consortium name="RefSeq"/>
        </authorList>
    </citation>
    <scope>IDENTIFICATION</scope>
</reference>
<dbReference type="GO" id="GO:0031594">
    <property type="term" value="C:neuromuscular junction"/>
    <property type="evidence" value="ECO:0007669"/>
    <property type="project" value="UniProtKB-ARBA"/>
</dbReference>
<keyword evidence="10" id="KW-0106">Calcium</keyword>
<feature type="coiled-coil region" evidence="15">
    <location>
        <begin position="1216"/>
        <end position="1243"/>
    </location>
</feature>
<evidence type="ECO:0000256" key="2">
    <source>
        <dbReference type="ARBA" id="ARBA00004544"/>
    </source>
</evidence>
<dbReference type="GO" id="GO:0005856">
    <property type="term" value="C:cytoskeleton"/>
    <property type="evidence" value="ECO:0007669"/>
    <property type="project" value="UniProtKB-SubCell"/>
</dbReference>
<evidence type="ECO:0000259" key="16">
    <source>
        <dbReference type="PROSITE" id="PS50002"/>
    </source>
</evidence>
<keyword evidence="5" id="KW-0117">Actin capping</keyword>
<dbReference type="GO" id="GO:0048790">
    <property type="term" value="P:maintenance of presynaptic active zone structure"/>
    <property type="evidence" value="ECO:0007669"/>
    <property type="project" value="UniProtKB-ARBA"/>
</dbReference>
<dbReference type="CDD" id="cd00051">
    <property type="entry name" value="EFh"/>
    <property type="match status" value="1"/>
</dbReference>
<dbReference type="SUPFAM" id="SSF46966">
    <property type="entry name" value="Spectrin repeat"/>
    <property type="match status" value="17"/>
</dbReference>
<keyword evidence="12" id="KW-0009">Actin-binding</keyword>
<dbReference type="GeneID" id="113494614"/>
<dbReference type="FunFam" id="1.20.58.60:FF:000078">
    <property type="entry name" value="Spectrin alpha chain, non-erythrocytic 1"/>
    <property type="match status" value="1"/>
</dbReference>
<dbReference type="FunFam" id="1.20.58.60:FF:000013">
    <property type="entry name" value="Spectrin alpha chain, non-erythrocytic 1"/>
    <property type="match status" value="1"/>
</dbReference>
<evidence type="ECO:0000256" key="4">
    <source>
        <dbReference type="ARBA" id="ARBA00022443"/>
    </source>
</evidence>
<dbReference type="InterPro" id="IPR018247">
    <property type="entry name" value="EF_Hand_1_Ca_BS"/>
</dbReference>
<proteinExistence type="inferred from homology"/>
<evidence type="ECO:0000259" key="17">
    <source>
        <dbReference type="PROSITE" id="PS50222"/>
    </source>
</evidence>
<dbReference type="PROSITE" id="PS50222">
    <property type="entry name" value="EF_HAND_2"/>
    <property type="match status" value="2"/>
</dbReference>
<evidence type="ECO:0000256" key="10">
    <source>
        <dbReference type="ARBA" id="ARBA00022837"/>
    </source>
</evidence>
<dbReference type="PRINTS" id="PR00452">
    <property type="entry name" value="SH3DOMAIN"/>
</dbReference>
<dbReference type="InterPro" id="IPR036028">
    <property type="entry name" value="SH3-like_dom_sf"/>
</dbReference>
<feature type="coiled-coil region" evidence="15">
    <location>
        <begin position="1452"/>
        <end position="1486"/>
    </location>
</feature>
<dbReference type="Pfam" id="PF00018">
    <property type="entry name" value="SH3_1"/>
    <property type="match status" value="1"/>
</dbReference>
<evidence type="ECO:0000256" key="15">
    <source>
        <dbReference type="SAM" id="Coils"/>
    </source>
</evidence>
<dbReference type="SMART" id="SM01184">
    <property type="entry name" value="efhand_Ca_insen"/>
    <property type="match status" value="1"/>
</dbReference>
<dbReference type="Pfam" id="PF00435">
    <property type="entry name" value="Spectrin"/>
    <property type="match status" value="20"/>
</dbReference>
<evidence type="ECO:0000313" key="19">
    <source>
        <dbReference type="RefSeq" id="XP_026728840.1"/>
    </source>
</evidence>
<dbReference type="KEGG" id="tnl:113494614"/>
<dbReference type="FunFam" id="1.20.58.60:FF:000020">
    <property type="entry name" value="Spectrin alpha chain, non-erythrocytic 1"/>
    <property type="match status" value="6"/>
</dbReference>
<dbReference type="GO" id="GO:0016328">
    <property type="term" value="C:lateral plasma membrane"/>
    <property type="evidence" value="ECO:0007669"/>
    <property type="project" value="UniProtKB-ARBA"/>
</dbReference>
<name>A0A7E5VKL6_TRINI</name>
<dbReference type="SMART" id="SM00326">
    <property type="entry name" value="SH3"/>
    <property type="match status" value="1"/>
</dbReference>
<dbReference type="GO" id="GO:0005516">
    <property type="term" value="F:calmodulin binding"/>
    <property type="evidence" value="ECO:0007669"/>
    <property type="project" value="UniProtKB-KW"/>
</dbReference>
<protein>
    <submittedName>
        <fullName evidence="19 20">Spectrin alpha chain isoform X1</fullName>
    </submittedName>
</protein>
<accession>A0A7E5VKL6</accession>
<dbReference type="InterPro" id="IPR002048">
    <property type="entry name" value="EF_hand_dom"/>
</dbReference>
<dbReference type="Gene3D" id="2.30.30.40">
    <property type="entry name" value="SH3 Domains"/>
    <property type="match status" value="1"/>
</dbReference>
<feature type="domain" description="EF-hand" evidence="17">
    <location>
        <begin position="2297"/>
        <end position="2332"/>
    </location>
</feature>
<dbReference type="InterPro" id="IPR011992">
    <property type="entry name" value="EF-hand-dom_pair"/>
</dbReference>
<evidence type="ECO:0000256" key="6">
    <source>
        <dbReference type="ARBA" id="ARBA00022490"/>
    </source>
</evidence>
<dbReference type="PANTHER" id="PTHR11915">
    <property type="entry name" value="SPECTRIN/FILAMIN RELATED CYTOSKELETAL PROTEIN"/>
    <property type="match status" value="1"/>
</dbReference>
<dbReference type="GO" id="GO:0005509">
    <property type="term" value="F:calcium ion binding"/>
    <property type="evidence" value="ECO:0007669"/>
    <property type="project" value="InterPro"/>
</dbReference>
<dbReference type="SMART" id="SM00054">
    <property type="entry name" value="EFh"/>
    <property type="match status" value="2"/>
</dbReference>
<dbReference type="FunFam" id="2.30.30.40:FF:000036">
    <property type="entry name" value="Spectrin alpha chain, non-erythrocytic 1"/>
    <property type="match status" value="1"/>
</dbReference>
<evidence type="ECO:0000256" key="8">
    <source>
        <dbReference type="ARBA" id="ARBA00022723"/>
    </source>
</evidence>
<evidence type="ECO:0000256" key="9">
    <source>
        <dbReference type="ARBA" id="ARBA00022737"/>
    </source>
</evidence>
<evidence type="ECO:0000256" key="1">
    <source>
        <dbReference type="ARBA" id="ARBA00004245"/>
    </source>
</evidence>
<evidence type="ECO:0000256" key="5">
    <source>
        <dbReference type="ARBA" id="ARBA00022467"/>
    </source>
</evidence>
<gene>
    <name evidence="19 20" type="primary">LOC113494614</name>
</gene>
<dbReference type="InterPro" id="IPR018159">
    <property type="entry name" value="Spectrin/alpha-actinin"/>
</dbReference>
<keyword evidence="15" id="KW-0175">Coiled coil</keyword>
<dbReference type="GO" id="GO:0007274">
    <property type="term" value="P:neuromuscular synaptic transmission"/>
    <property type="evidence" value="ECO:0007669"/>
    <property type="project" value="UniProtKB-ARBA"/>
</dbReference>
<dbReference type="FunFam" id="1.20.58.60:FF:000043">
    <property type="entry name" value="Spectrin alpha chain, non-erythrocytic 1"/>
    <property type="match status" value="1"/>
</dbReference>
<dbReference type="GO" id="GO:0051693">
    <property type="term" value="P:actin filament capping"/>
    <property type="evidence" value="ECO:0007669"/>
    <property type="project" value="UniProtKB-KW"/>
</dbReference>
<dbReference type="Pfam" id="PF08726">
    <property type="entry name" value="EFhand_Ca_insen"/>
    <property type="match status" value="1"/>
</dbReference>
<organism evidence="18 19">
    <name type="scientific">Trichoplusia ni</name>
    <name type="common">Cabbage looper</name>
    <dbReference type="NCBI Taxonomy" id="7111"/>
    <lineage>
        <taxon>Eukaryota</taxon>
        <taxon>Metazoa</taxon>
        <taxon>Ecdysozoa</taxon>
        <taxon>Arthropoda</taxon>
        <taxon>Hexapoda</taxon>
        <taxon>Insecta</taxon>
        <taxon>Pterygota</taxon>
        <taxon>Neoptera</taxon>
        <taxon>Endopterygota</taxon>
        <taxon>Lepidoptera</taxon>
        <taxon>Glossata</taxon>
        <taxon>Ditrysia</taxon>
        <taxon>Noctuoidea</taxon>
        <taxon>Noctuidae</taxon>
        <taxon>Plusiinae</taxon>
        <taxon>Trichoplusia</taxon>
    </lineage>
</organism>
<dbReference type="SUPFAM" id="SSF50044">
    <property type="entry name" value="SH3-domain"/>
    <property type="match status" value="1"/>
</dbReference>
<dbReference type="SUPFAM" id="SSF47473">
    <property type="entry name" value="EF-hand"/>
    <property type="match status" value="1"/>
</dbReference>
<keyword evidence="4 14" id="KW-0728">SH3 domain</keyword>
<dbReference type="RefSeq" id="XP_026728841.1">
    <property type="nucleotide sequence ID" value="XM_026873040.1"/>
</dbReference>
<dbReference type="OrthoDB" id="6018565at2759"/>
<dbReference type="Gene3D" id="1.20.5.170">
    <property type="match status" value="1"/>
</dbReference>
<evidence type="ECO:0000313" key="20">
    <source>
        <dbReference type="RefSeq" id="XP_026728841.1"/>
    </source>
</evidence>
<dbReference type="PROSITE" id="PS00018">
    <property type="entry name" value="EF_HAND_1"/>
    <property type="match status" value="2"/>
</dbReference>
<feature type="coiled-coil region" evidence="15">
    <location>
        <begin position="16"/>
        <end position="47"/>
    </location>
</feature>
<dbReference type="GO" id="GO:0045170">
    <property type="term" value="C:spectrosome"/>
    <property type="evidence" value="ECO:0007669"/>
    <property type="project" value="UniProtKB-ARBA"/>
</dbReference>
<dbReference type="InterPro" id="IPR001452">
    <property type="entry name" value="SH3_domain"/>
</dbReference>
<keyword evidence="8" id="KW-0479">Metal-binding</keyword>
<dbReference type="InterPro" id="IPR002017">
    <property type="entry name" value="Spectrin_repeat"/>
</dbReference>
<evidence type="ECO:0000313" key="18">
    <source>
        <dbReference type="Proteomes" id="UP000322000"/>
    </source>
</evidence>
<dbReference type="SMART" id="SM00150">
    <property type="entry name" value="SPEC"/>
    <property type="match status" value="20"/>
</dbReference>
<dbReference type="GO" id="GO:0007026">
    <property type="term" value="P:negative regulation of microtubule depolymerization"/>
    <property type="evidence" value="ECO:0007669"/>
    <property type="project" value="UniProtKB-ARBA"/>
</dbReference>
<dbReference type="GO" id="GO:0045169">
    <property type="term" value="C:fusome"/>
    <property type="evidence" value="ECO:0007669"/>
    <property type="project" value="UniProtKB-ARBA"/>
</dbReference>
<feature type="coiled-coil region" evidence="15">
    <location>
        <begin position="294"/>
        <end position="321"/>
    </location>
</feature>
<dbReference type="FunFam" id="1.20.58.60:FF:000037">
    <property type="entry name" value="Spectrin alpha chain non-erythrocytic 1"/>
    <property type="match status" value="1"/>
</dbReference>
<dbReference type="InterPro" id="IPR014837">
    <property type="entry name" value="EF-hand_Ca_insen"/>
</dbReference>
<dbReference type="Pfam" id="PF13499">
    <property type="entry name" value="EF-hand_7"/>
    <property type="match status" value="1"/>
</dbReference>
<dbReference type="Gene3D" id="1.20.58.60">
    <property type="match status" value="19"/>
</dbReference>
<dbReference type="CDD" id="cd00176">
    <property type="entry name" value="SPEC"/>
    <property type="match status" value="13"/>
</dbReference>
<dbReference type="FunFam" id="1.20.58.60:FF:000006">
    <property type="entry name" value="Spectrin alpha chain, non-erythrocytic 1"/>
    <property type="match status" value="2"/>
</dbReference>
<comment type="subcellular location">
    <subcellularLocation>
        <location evidence="2">Cytoplasm</location>
        <location evidence="2">Cell cortex</location>
    </subcellularLocation>
    <subcellularLocation>
        <location evidence="1">Cytoplasm</location>
        <location evidence="1">Cytoskeleton</location>
    </subcellularLocation>
</comment>
<dbReference type="GO" id="GO:0008017">
    <property type="term" value="F:microtubule binding"/>
    <property type="evidence" value="ECO:0007669"/>
    <property type="project" value="UniProtKB-ARBA"/>
</dbReference>
<keyword evidence="13" id="KW-0206">Cytoskeleton</keyword>
<evidence type="ECO:0000256" key="12">
    <source>
        <dbReference type="ARBA" id="ARBA00023203"/>
    </source>
</evidence>
<dbReference type="FunFam" id="1.10.238.10:FF:000020">
    <property type="entry name" value="spectrin alpha chain, non-erythrocytic 1"/>
    <property type="match status" value="1"/>
</dbReference>
<sequence>MEQIPPPKEVKILETAEDIQERREQVLNRYEDFKQEARAKREKLEDSRRFQYFKRDADELESWIQEKLQAASDESYKDPTNLQAKIQKHQAFEAEVAAHSNAIVVLDNTGSEMISAGHFASETIRRRLDELHRLWELLLSRLAEKGMKLQQALVLVQFLRHCDEVMFWIHDKETFVCADEFGSDLEHVEVLQRKFDEFQKDMAAQEYRVTEVNQLAERLVLEGHPERETIVKRKDELNEAWQRLRQMALMRQERLFGAHEIQRFNRDADETIAWISEKDVVLGSDDYGRDLATVQTLQRKHEGVERDLAALEDKVSTLDGEAARLAAIHADHAPAIHSKRDEITLAWQKLVQKAKERRSELESSYALHRFLADYRDLMSWVSDIRALIAADDLAKDVPGAEALLEKHQEHKGEMDARSDVMEACAAAGAALVGAGHRAAPDVQAALAALQRDSAALHALWDQRRVLYLQCMDLQLFYRDTEQADAWMHKQEAFLANEDVGDSLDSVEALLKKHEDFEKSLVAQEEKIKALDEFASKLIEGQHYAADDVAQRREMLLERRAALLEKSSQRRALLEDAYKYQQFERDCDETKGWINEKLKFATDDSYLDPTNLNGKVQKHQNFEQELQANKPRIDEITLTGQRLLEQEHFAKPQIEARVGELAGIWEKLAAASELKGSKLEEAAAQQHYNRAVEDIELWLSEVEGQLLSEDYGKDLTSVQNLQKKHALLEADVSSHAERIDAIRTQAEQFIERGHFDADNIKTKRDGLVGRYAALDKPMAIRKRRLLDSLQAQQLFRDLDDEAAWIREKEPIIASTNRGRDLIGVQNLMKKHQAVMGEMAQHEARVDAVRAAGAALRDAGHFAAEDIAARLQQLHAQWTQLQDKAAQRKQDLEDSLQAQQYFADANEAESWIREKEPMANTHDYGKDEDSSEALLKKHEALLSDLEAFGNTIKSLREQADGCRQQESPVVDVSGKECVVALYDYAEKSPREVSMKRGDVLTLLNSNNKDWWKVEVNDRQGFVPAAYVKKIDAGLSSSQQNLADSSSIAARQNQIEGQYDNLLGLARERQNKLNETVKAYVLVREAAELATWIKDKEMHAQVQDVGEDLEQVEVMQKKFDDFQNDLRANEVRLAEMNEIAVQLMTVGQTEAALKIKTQMQELNSKWTSLQQLTAERAVQLGSAHEVQRFHRDVDETKDWIAEKEAALATDDLGKDLRSVQTLQRKHEGLERDLAALGDKIRQLDDTANRLMSTHGDSADATYSKQREINEAWQQLQARANARKEKLLDSYDLQRFLSDYRDLMAWINSMMALVSSEELANDVTGAEALLERHQSQRLEIDARYGIMPQEHRTEMDARAGAFQALELFGQQLLQGGHYASVDIQEKLNNMSDARQELEKAWVGRRMKLDQNLELQLFYRDCEQAEGWMGAREAFLSPAKDAPDAADAADAAQPDNVEQLIKKHEDFDKAINAHEEKIAQLQTLADQLMASEHYAADAIDDKRRQVLDRWRHLKEALIEKRSRLGDEQTLQQFSRDADEMENWIAEKLQLATEESYKDPANIQSKHQKHQAFEAELAANAERIQSVLAMGGNLVQRGQCSGSEDAVQARLASIADQWEFLTQKTTEKSLKLKEANKQRTYIAAVKDLDFWLGEVESLLTSEDSGKDLASVQNLMKKHQLVEADIQAHEDRINDMNGQADALVSSGQFDSAGIGSRRAAINERFERVRNLAAHRRARLHEANTLHQFFRDIADEESWIKEKKLLVASDDYGRDLTGVQNLLKKHKRLEAELASHEPAIQAVQEAGEKLMDVSNLGVPEIEQRLKALALAWAELQALAAERGAKLQQSLAYQQFLAKVDEEEAWISEKQQLVVVGECGDSMAAVQGLLKKHEALEAELAARGERVKDLAADGERLLAAGNLHADALAHRIRALQAKLDKLTGLAARRKAALVDNSLYLQLLWKADVVESWIADKETHVRSDEFGRDLSTVQTLLTKQDTFDAGLAAFEHEGIQNITSLKEQLVAAGHEQTQAIVKRHGDVIARWQRLLADSAARKQRLLQLQDQFRQIEELYLTFAKKASAFNSWFENAEEDLTDPVRCNSIEEIRALRDAHAQFQASLSSAQSDFEALAALDEQIKSFNVGANPYTWFTMEALEETWRNLRKIIAERDVELTKEAHRQEENDKLRKEFAKHANAFHQWLTETRYRLLGWDGTSMMEGTGSLEQQLATLRQRAGEVRARRADLRRLEELGAALEEHLILDNRYTEHSTVGLAQQWDQLDQLSMRMQHNLEQQIQARNHSGVSEDALKEFSMMFKHFDKDRSGRLNHHEFKSCLRALGYDLPMVEEGQPDPEFEAILNVVDPNRDGQVSLQEYMAFMISKETENVHSSEEIENAFRAITAHQDRSYVTKDELYANLTKEMADYCVARMKPYVDNKTERPIPNALDYIDFTRTLFQN</sequence>
<dbReference type="Gene3D" id="1.10.238.10">
    <property type="entry name" value="EF-hand"/>
    <property type="match status" value="2"/>
</dbReference>
<dbReference type="CDD" id="cd11808">
    <property type="entry name" value="SH3_Alpha_Spectrin"/>
    <property type="match status" value="1"/>
</dbReference>
<dbReference type="InterPro" id="IPR035825">
    <property type="entry name" value="Alpha_Spectrin_SH3"/>
</dbReference>
<dbReference type="GO" id="GO:0005938">
    <property type="term" value="C:cell cortex"/>
    <property type="evidence" value="ECO:0007669"/>
    <property type="project" value="UniProtKB-SubCell"/>
</dbReference>
<dbReference type="CTD" id="38231"/>
<keyword evidence="18" id="KW-1185">Reference proteome</keyword>
<dbReference type="GO" id="GO:0003779">
    <property type="term" value="F:actin binding"/>
    <property type="evidence" value="ECO:0007669"/>
    <property type="project" value="UniProtKB-KW"/>
</dbReference>
<dbReference type="FunFam" id="1.20.58.60:FF:000017">
    <property type="entry name" value="Spectrin alpha chain, non-erythrocytic 1"/>
    <property type="match status" value="2"/>
</dbReference>
<dbReference type="RefSeq" id="XP_026728840.1">
    <property type="nucleotide sequence ID" value="XM_026873039.1"/>
</dbReference>
<keyword evidence="6" id="KW-0963">Cytoplasm</keyword>
<keyword evidence="11" id="KW-0112">Calmodulin-binding</keyword>
<evidence type="ECO:0000256" key="3">
    <source>
        <dbReference type="ARBA" id="ARBA00006826"/>
    </source>
</evidence>
<dbReference type="PRINTS" id="PR01887">
    <property type="entry name" value="SPECTRNALPHA"/>
</dbReference>
<comment type="similarity">
    <text evidence="3">Belongs to the spectrin family.</text>
</comment>
<dbReference type="PROSITE" id="PS50002">
    <property type="entry name" value="SH3"/>
    <property type="match status" value="1"/>
</dbReference>
<evidence type="ECO:0000256" key="14">
    <source>
        <dbReference type="PROSITE-ProRule" id="PRU00192"/>
    </source>
</evidence>
<dbReference type="Proteomes" id="UP000322000">
    <property type="component" value="Chromosome 5"/>
</dbReference>